<organism evidence="2 3">
    <name type="scientific">Pseudahrensia aquimaris</name>
    <dbReference type="NCBI Taxonomy" id="744461"/>
    <lineage>
        <taxon>Bacteria</taxon>
        <taxon>Pseudomonadati</taxon>
        <taxon>Pseudomonadota</taxon>
        <taxon>Alphaproteobacteria</taxon>
        <taxon>Hyphomicrobiales</taxon>
        <taxon>Ahrensiaceae</taxon>
        <taxon>Pseudahrensia</taxon>
    </lineage>
</organism>
<dbReference type="RefSeq" id="WP_377213459.1">
    <property type="nucleotide sequence ID" value="NZ_JBHTJV010000024.1"/>
</dbReference>
<dbReference type="PROSITE" id="PS51186">
    <property type="entry name" value="GNAT"/>
    <property type="match status" value="1"/>
</dbReference>
<dbReference type="InterPro" id="IPR007235">
    <property type="entry name" value="Glyco_trans_28_C"/>
</dbReference>
<dbReference type="Gene3D" id="3.40.50.2000">
    <property type="entry name" value="Glycogen Phosphorylase B"/>
    <property type="match status" value="1"/>
</dbReference>
<keyword evidence="3" id="KW-1185">Reference proteome</keyword>
<evidence type="ECO:0000313" key="2">
    <source>
        <dbReference type="EMBL" id="MFD0917600.1"/>
    </source>
</evidence>
<evidence type="ECO:0000313" key="3">
    <source>
        <dbReference type="Proteomes" id="UP001597101"/>
    </source>
</evidence>
<dbReference type="Gene3D" id="3.40.630.30">
    <property type="match status" value="1"/>
</dbReference>
<dbReference type="Pfam" id="PF04101">
    <property type="entry name" value="Glyco_tran_28_C"/>
    <property type="match status" value="1"/>
</dbReference>
<evidence type="ECO:0000259" key="1">
    <source>
        <dbReference type="PROSITE" id="PS51186"/>
    </source>
</evidence>
<dbReference type="Proteomes" id="UP001597101">
    <property type="component" value="Unassembled WGS sequence"/>
</dbReference>
<keyword evidence="2" id="KW-0378">Hydrolase</keyword>
<dbReference type="Pfam" id="PF00583">
    <property type="entry name" value="Acetyltransf_1"/>
    <property type="match status" value="1"/>
</dbReference>
<dbReference type="EC" id="3.6.1.57" evidence="2"/>
<reference evidence="3" key="1">
    <citation type="journal article" date="2019" name="Int. J. Syst. Evol. Microbiol.">
        <title>The Global Catalogue of Microorganisms (GCM) 10K type strain sequencing project: providing services to taxonomists for standard genome sequencing and annotation.</title>
        <authorList>
            <consortium name="The Broad Institute Genomics Platform"/>
            <consortium name="The Broad Institute Genome Sequencing Center for Infectious Disease"/>
            <person name="Wu L."/>
            <person name="Ma J."/>
        </authorList>
    </citation>
    <scope>NUCLEOTIDE SEQUENCE [LARGE SCALE GENOMIC DNA]</scope>
    <source>
        <strain evidence="3">CCUG 60023</strain>
    </source>
</reference>
<dbReference type="EMBL" id="JBHTJV010000024">
    <property type="protein sequence ID" value="MFD0917600.1"/>
    <property type="molecule type" value="Genomic_DNA"/>
</dbReference>
<sequence length="543" mass="59992">MIVRPWVAIRADGTHLTGSGHIMRCRTIALALKRRSVDCCFITRNLDPALADLLRRDVIEVLKLPTDGPVPDDSQGDYGKWLGTTMAHDAAETTQALETHIEKRGTKPLTVLVDHYGLDREWEQAVNSATRLRIGAFDDLNRPHESAFVVDPTFGKTTDAYAHQTNDDCELMIGTNYAVLRPDFARERAALSNESHPSEQLVRDLLISMGGVDERNLTQWVLEALLAHLPDKAMRFHALVGGSYRHREKLEEFANRSNGLIQVHSGIDDMAAFLTRFDLCIGAAGSSTWERCCVGLPTLTVVQADNQRQIAANLSQAGTTAFGGDFVNEAQMPEPREWVHETVLPLIEDASKRNAMAKAARELVDGHGLARVLRALIAEGLADQEVAIRAAVEGDIGLIHEWQCFPDTRAHAVNSKVPTLSGHTQYMRTKIADENSHYMIVERTGVPVGVVRLDPVSDEPMPGSVEPSAQNVGLVSIFTAPEHYRTGVGLIALKMLQQHFPKHVQIAQVLKDNGASHRLFTKAGFVGYTDEYYFWQAKPPSHA</sequence>
<accession>A0ABW3FKW7</accession>
<dbReference type="InterPro" id="IPR020023">
    <property type="entry name" value="PseG"/>
</dbReference>
<comment type="caution">
    <text evidence="2">The sequence shown here is derived from an EMBL/GenBank/DDBJ whole genome shotgun (WGS) entry which is preliminary data.</text>
</comment>
<feature type="domain" description="N-acetyltransferase" evidence="1">
    <location>
        <begin position="386"/>
        <end position="543"/>
    </location>
</feature>
<dbReference type="SUPFAM" id="SSF53756">
    <property type="entry name" value="UDP-Glycosyltransferase/glycogen phosphorylase"/>
    <property type="match status" value="1"/>
</dbReference>
<proteinExistence type="predicted"/>
<gene>
    <name evidence="2" type="primary">pseG</name>
    <name evidence="2" type="ORF">ACFQ14_14430</name>
</gene>
<dbReference type="GO" id="GO:0016787">
    <property type="term" value="F:hydrolase activity"/>
    <property type="evidence" value="ECO:0007669"/>
    <property type="project" value="UniProtKB-KW"/>
</dbReference>
<dbReference type="Gene3D" id="3.40.50.11190">
    <property type="match status" value="1"/>
</dbReference>
<dbReference type="NCBIfam" id="TIGR03590">
    <property type="entry name" value="PseG"/>
    <property type="match status" value="1"/>
</dbReference>
<dbReference type="InterPro" id="IPR000182">
    <property type="entry name" value="GNAT_dom"/>
</dbReference>
<protein>
    <submittedName>
        <fullName evidence="2">UDP-2,4-diacetamido-2,4, 6-trideoxy-beta-L-altropyranose hydrolase</fullName>
        <ecNumber evidence="2">3.6.1.57</ecNumber>
    </submittedName>
</protein>
<dbReference type="SUPFAM" id="SSF55729">
    <property type="entry name" value="Acyl-CoA N-acyltransferases (Nat)"/>
    <property type="match status" value="1"/>
</dbReference>
<dbReference type="InterPro" id="IPR016181">
    <property type="entry name" value="Acyl_CoA_acyltransferase"/>
</dbReference>
<name>A0ABW3FKW7_9HYPH</name>